<dbReference type="GO" id="GO:0006002">
    <property type="term" value="P:fructose 6-phosphate metabolic process"/>
    <property type="evidence" value="ECO:0007669"/>
    <property type="project" value="TreeGrafter"/>
</dbReference>
<keyword evidence="1" id="KW-0677">Repeat</keyword>
<reference evidence="3 4" key="1">
    <citation type="submission" date="2018-08" db="EMBL/GenBank/DDBJ databases">
        <title>A genome reference for cultivated species of the human gut microbiota.</title>
        <authorList>
            <person name="Zou Y."/>
            <person name="Xue W."/>
            <person name="Luo G."/>
        </authorList>
    </citation>
    <scope>NUCLEOTIDE SEQUENCE [LARGE SCALE GENOMIC DNA]</scope>
    <source>
        <strain evidence="3 4">TF08-14</strain>
    </source>
</reference>
<dbReference type="EMBL" id="QSRJ01000005">
    <property type="protein sequence ID" value="RGL10501.1"/>
    <property type="molecule type" value="Genomic_DNA"/>
</dbReference>
<dbReference type="SUPFAM" id="SSF53697">
    <property type="entry name" value="SIS domain"/>
    <property type="match status" value="1"/>
</dbReference>
<proteinExistence type="predicted"/>
<name>A0A3E4QTU3_9ACTN</name>
<dbReference type="PROSITE" id="PS51464">
    <property type="entry name" value="SIS"/>
    <property type="match status" value="1"/>
</dbReference>
<evidence type="ECO:0000313" key="4">
    <source>
        <dbReference type="Proteomes" id="UP000260943"/>
    </source>
</evidence>
<dbReference type="PANTHER" id="PTHR10937">
    <property type="entry name" value="GLUCOSAMINE--FRUCTOSE-6-PHOSPHATE AMINOTRANSFERASE, ISOMERIZING"/>
    <property type="match status" value="1"/>
</dbReference>
<dbReference type="Proteomes" id="UP000260943">
    <property type="component" value="Unassembled WGS sequence"/>
</dbReference>
<comment type="caution">
    <text evidence="3">The sequence shown here is derived from an EMBL/GenBank/DDBJ whole genome shotgun (WGS) entry which is preliminary data.</text>
</comment>
<dbReference type="InterPro" id="IPR046348">
    <property type="entry name" value="SIS_dom_sf"/>
</dbReference>
<accession>A0A3E4QTU3</accession>
<gene>
    <name evidence="3" type="ORF">DXC81_05580</name>
</gene>
<dbReference type="Gene3D" id="3.40.50.10490">
    <property type="entry name" value="Glucose-6-phosphate isomerase like protein, domain 1"/>
    <property type="match status" value="2"/>
</dbReference>
<dbReference type="Pfam" id="PF01380">
    <property type="entry name" value="SIS"/>
    <property type="match status" value="1"/>
</dbReference>
<dbReference type="CDD" id="cd05008">
    <property type="entry name" value="SIS_GlmS_GlmD_1"/>
    <property type="match status" value="1"/>
</dbReference>
<protein>
    <submittedName>
        <fullName evidence="3">SIS domain-containing protein</fullName>
    </submittedName>
</protein>
<organism evidence="3 4">
    <name type="scientific">Collinsella tanakaei</name>
    <dbReference type="NCBI Taxonomy" id="626935"/>
    <lineage>
        <taxon>Bacteria</taxon>
        <taxon>Bacillati</taxon>
        <taxon>Actinomycetota</taxon>
        <taxon>Coriobacteriia</taxon>
        <taxon>Coriobacteriales</taxon>
        <taxon>Coriobacteriaceae</taxon>
        <taxon>Collinsella</taxon>
    </lineage>
</organism>
<evidence type="ECO:0000259" key="2">
    <source>
        <dbReference type="PROSITE" id="PS51464"/>
    </source>
</evidence>
<dbReference type="GO" id="GO:0097367">
    <property type="term" value="F:carbohydrate derivative binding"/>
    <property type="evidence" value="ECO:0007669"/>
    <property type="project" value="InterPro"/>
</dbReference>
<dbReference type="PANTHER" id="PTHR10937:SF17">
    <property type="entry name" value="GLUCOSAMINE-FRUCTOSE-6-PHOSPHATE AMINOTRANSFERASE"/>
    <property type="match status" value="1"/>
</dbReference>
<dbReference type="InterPro" id="IPR001347">
    <property type="entry name" value="SIS_dom"/>
</dbReference>
<dbReference type="GO" id="GO:0004360">
    <property type="term" value="F:glutamine-fructose-6-phosphate transaminase (isomerizing) activity"/>
    <property type="evidence" value="ECO:0007669"/>
    <property type="project" value="TreeGrafter"/>
</dbReference>
<evidence type="ECO:0000313" key="3">
    <source>
        <dbReference type="EMBL" id="RGL10501.1"/>
    </source>
</evidence>
<dbReference type="GO" id="GO:0006487">
    <property type="term" value="P:protein N-linked glycosylation"/>
    <property type="evidence" value="ECO:0007669"/>
    <property type="project" value="TreeGrafter"/>
</dbReference>
<dbReference type="AlphaFoldDB" id="A0A3E4QTU3"/>
<dbReference type="GO" id="GO:0006047">
    <property type="term" value="P:UDP-N-acetylglucosamine metabolic process"/>
    <property type="evidence" value="ECO:0007669"/>
    <property type="project" value="TreeGrafter"/>
</dbReference>
<evidence type="ECO:0000256" key="1">
    <source>
        <dbReference type="ARBA" id="ARBA00022737"/>
    </source>
</evidence>
<sequence>MAASAAASSTPSMRRYVERAAAAAESLVSRRAELVAPVIEACRGARGHAAACAPSRLVIIASGSSFNAAQMALPFMRERLGASCPVEVTTPFSYVHFSDAPEPSALALVVTQSGRSTNAIEAIDKLREQCVRAVCVTGDASSPAAAHADVAVDYGVGEELVGYVTKGVTTLVTFLCLLAMGLSGSDEGLAELERALAAAWKATNLAPGFVERHFKQLTSMQVAYICSAGAGMGVSLEGALKIGETVHIPCMVSELEEFIHGPNLQLTPAYTVFMVDPGGSASKRAWQVFEACRAVTDGAYLLTSDESRKDDPCAFVAPRVDPALVSLAYLPFFQMVSAMVSEALGSERQHPLVGRFKEIASAKVRDEQ</sequence>
<feature type="domain" description="SIS" evidence="2">
    <location>
        <begin position="38"/>
        <end position="188"/>
    </location>
</feature>
<dbReference type="InterPro" id="IPR035466">
    <property type="entry name" value="GlmS/AgaS_SIS"/>
</dbReference>